<dbReference type="InterPro" id="IPR027271">
    <property type="entry name" value="Acetolactate_synth/TF_NikR_C"/>
</dbReference>
<evidence type="ECO:0000256" key="5">
    <source>
        <dbReference type="ARBA" id="ARBA00022605"/>
    </source>
</evidence>
<comment type="pathway">
    <text evidence="2 8">Amino-acid biosynthesis; L-valine biosynthesis; L-valine from pyruvate: step 1/4.</text>
</comment>
<evidence type="ECO:0000256" key="2">
    <source>
        <dbReference type="ARBA" id="ARBA00005025"/>
    </source>
</evidence>
<accession>A0A3D8I7Y2</accession>
<evidence type="ECO:0000256" key="6">
    <source>
        <dbReference type="ARBA" id="ARBA00023304"/>
    </source>
</evidence>
<evidence type="ECO:0000313" key="11">
    <source>
        <dbReference type="Proteomes" id="UP000256599"/>
    </source>
</evidence>
<dbReference type="UniPathway" id="UPA00049">
    <property type="reaction ID" value="UER00059"/>
</dbReference>
<dbReference type="Pfam" id="PF22629">
    <property type="entry name" value="ACT_AHAS_ss"/>
    <property type="match status" value="1"/>
</dbReference>
<keyword evidence="8" id="KW-0808">Transferase</keyword>
<dbReference type="AlphaFoldDB" id="A0A3D8I7Y2"/>
<name>A0A3D8I7Y2_9HELI</name>
<evidence type="ECO:0000256" key="1">
    <source>
        <dbReference type="ARBA" id="ARBA00004974"/>
    </source>
</evidence>
<keyword evidence="6 8" id="KW-0100">Branched-chain amino acid biosynthesis</keyword>
<dbReference type="SUPFAM" id="SSF55021">
    <property type="entry name" value="ACT-like"/>
    <property type="match status" value="2"/>
</dbReference>
<dbReference type="NCBIfam" id="TIGR00119">
    <property type="entry name" value="acolac_sm"/>
    <property type="match status" value="1"/>
</dbReference>
<dbReference type="GO" id="GO:1990610">
    <property type="term" value="F:acetolactate synthase regulator activity"/>
    <property type="evidence" value="ECO:0007669"/>
    <property type="project" value="UniProtKB-UniRule"/>
</dbReference>
<comment type="similarity">
    <text evidence="3 8">Belongs to the acetolactate synthase small subunit family.</text>
</comment>
<comment type="subunit">
    <text evidence="4 8">Dimer of large and small chains.</text>
</comment>
<evidence type="ECO:0000256" key="8">
    <source>
        <dbReference type="RuleBase" id="RU368092"/>
    </source>
</evidence>
<evidence type="ECO:0000259" key="9">
    <source>
        <dbReference type="PROSITE" id="PS51671"/>
    </source>
</evidence>
<dbReference type="InterPro" id="IPR004789">
    <property type="entry name" value="Acetalactate_synth_ssu"/>
</dbReference>
<keyword evidence="5 8" id="KW-0028">Amino-acid biosynthesis</keyword>
<dbReference type="GO" id="GO:0009097">
    <property type="term" value="P:isoleucine biosynthetic process"/>
    <property type="evidence" value="ECO:0007669"/>
    <property type="project" value="UniProtKB-UniRule"/>
</dbReference>
<gene>
    <name evidence="10" type="ORF">CQA63_00900</name>
</gene>
<dbReference type="InterPro" id="IPR019455">
    <property type="entry name" value="Acetolactate_synth_ssu_C"/>
</dbReference>
<dbReference type="RefSeq" id="WP_104699166.1">
    <property type="nucleotide sequence ID" value="NZ_FZPP01000003.1"/>
</dbReference>
<comment type="function">
    <text evidence="8">Catalyzes the conversion of 2 pyruvate molecules into acetolactate in the first common step of the biosynthetic pathway of the branched-amino acids such as leucine, isoleucine, and valine.</text>
</comment>
<dbReference type="InterPro" id="IPR039557">
    <property type="entry name" value="AHAS_ACT"/>
</dbReference>
<dbReference type="PANTHER" id="PTHR30239">
    <property type="entry name" value="ACETOLACTATE SYNTHASE SMALL SUBUNIT"/>
    <property type="match status" value="1"/>
</dbReference>
<comment type="catalytic activity">
    <reaction evidence="7 8">
        <text>2 pyruvate + H(+) = (2S)-2-acetolactate + CO2</text>
        <dbReference type="Rhea" id="RHEA:25249"/>
        <dbReference type="ChEBI" id="CHEBI:15361"/>
        <dbReference type="ChEBI" id="CHEBI:15378"/>
        <dbReference type="ChEBI" id="CHEBI:16526"/>
        <dbReference type="ChEBI" id="CHEBI:58476"/>
        <dbReference type="EC" id="2.2.1.6"/>
    </reaction>
</comment>
<dbReference type="PANTHER" id="PTHR30239:SF0">
    <property type="entry name" value="ACETOLACTATE SYNTHASE SMALL SUBUNIT 1, CHLOROPLASTIC"/>
    <property type="match status" value="1"/>
</dbReference>
<dbReference type="InterPro" id="IPR045865">
    <property type="entry name" value="ACT-like_dom_sf"/>
</dbReference>
<proteinExistence type="inferred from homology"/>
<feature type="domain" description="ACT" evidence="9">
    <location>
        <begin position="11"/>
        <end position="85"/>
    </location>
</feature>
<evidence type="ECO:0000256" key="3">
    <source>
        <dbReference type="ARBA" id="ARBA00006341"/>
    </source>
</evidence>
<dbReference type="InterPro" id="IPR002912">
    <property type="entry name" value="ACT_dom"/>
</dbReference>
<dbReference type="GO" id="GO:0005829">
    <property type="term" value="C:cytosol"/>
    <property type="evidence" value="ECO:0007669"/>
    <property type="project" value="TreeGrafter"/>
</dbReference>
<dbReference type="Gene3D" id="3.30.70.1150">
    <property type="entry name" value="ACT-like. Chain A, domain 2"/>
    <property type="match status" value="1"/>
</dbReference>
<dbReference type="EMBL" id="NXLR01000001">
    <property type="protein sequence ID" value="RDU61096.1"/>
    <property type="molecule type" value="Genomic_DNA"/>
</dbReference>
<dbReference type="CDD" id="cd04878">
    <property type="entry name" value="ACT_AHAS"/>
    <property type="match status" value="1"/>
</dbReference>
<evidence type="ECO:0000256" key="7">
    <source>
        <dbReference type="ARBA" id="ARBA00048670"/>
    </source>
</evidence>
<keyword evidence="11" id="KW-1185">Reference proteome</keyword>
<dbReference type="UniPathway" id="UPA00047">
    <property type="reaction ID" value="UER00055"/>
</dbReference>
<comment type="pathway">
    <text evidence="1 8">Amino-acid biosynthesis; L-isoleucine biosynthesis; L-isoleucine from 2-oxobutanoate: step 1/4.</text>
</comment>
<dbReference type="GO" id="GO:0003984">
    <property type="term" value="F:acetolactate synthase activity"/>
    <property type="evidence" value="ECO:0007669"/>
    <property type="project" value="UniProtKB-UniRule"/>
</dbReference>
<evidence type="ECO:0000313" key="10">
    <source>
        <dbReference type="EMBL" id="RDU61096.1"/>
    </source>
</evidence>
<reference evidence="10 11" key="1">
    <citation type="submission" date="2018-04" db="EMBL/GenBank/DDBJ databases">
        <title>Novel Campyloabacter and Helicobacter Species and Strains.</title>
        <authorList>
            <person name="Mannion A.J."/>
            <person name="Shen Z."/>
            <person name="Fox J.G."/>
        </authorList>
    </citation>
    <scope>NUCLEOTIDE SEQUENCE [LARGE SCALE GENOMIC DNA]</scope>
    <source>
        <strain evidence="10 11">MIT 98-6070</strain>
    </source>
</reference>
<dbReference type="OrthoDB" id="9787365at2"/>
<organism evidence="10 11">
    <name type="scientific">Helicobacter marmotae</name>
    <dbReference type="NCBI Taxonomy" id="152490"/>
    <lineage>
        <taxon>Bacteria</taxon>
        <taxon>Pseudomonadati</taxon>
        <taxon>Campylobacterota</taxon>
        <taxon>Epsilonproteobacteria</taxon>
        <taxon>Campylobacterales</taxon>
        <taxon>Helicobacteraceae</taxon>
        <taxon>Helicobacter</taxon>
    </lineage>
</organism>
<dbReference type="GO" id="GO:0009099">
    <property type="term" value="P:L-valine biosynthetic process"/>
    <property type="evidence" value="ECO:0007669"/>
    <property type="project" value="UniProtKB-UniRule"/>
</dbReference>
<dbReference type="Proteomes" id="UP000256599">
    <property type="component" value="Unassembled WGS sequence"/>
</dbReference>
<dbReference type="InterPro" id="IPR054480">
    <property type="entry name" value="AHAS_small-like_ACT"/>
</dbReference>
<protein>
    <recommendedName>
        <fullName evidence="8">Acetolactate synthase small subunit</fullName>
        <shortName evidence="8">AHAS</shortName>
        <shortName evidence="8">ALS</shortName>
        <ecNumber evidence="8">2.2.1.6</ecNumber>
    </recommendedName>
    <alternativeName>
        <fullName evidence="8">Acetohydroxy-acid synthase small subunit</fullName>
    </alternativeName>
</protein>
<dbReference type="NCBIfam" id="NF008864">
    <property type="entry name" value="PRK11895.1"/>
    <property type="match status" value="1"/>
</dbReference>
<evidence type="ECO:0000256" key="4">
    <source>
        <dbReference type="ARBA" id="ARBA00011744"/>
    </source>
</evidence>
<dbReference type="PROSITE" id="PS51671">
    <property type="entry name" value="ACT"/>
    <property type="match status" value="1"/>
</dbReference>
<dbReference type="Pfam" id="PF10369">
    <property type="entry name" value="ALS_ss_C"/>
    <property type="match status" value="1"/>
</dbReference>
<dbReference type="Gene3D" id="3.30.70.260">
    <property type="match status" value="1"/>
</dbReference>
<comment type="caution">
    <text evidence="10">The sequence shown here is derived from an EMBL/GenBank/DDBJ whole genome shotgun (WGS) entry which is preliminary data.</text>
</comment>
<dbReference type="EC" id="2.2.1.6" evidence="8"/>
<sequence>MESKTKAFKKTICVNVINEHSVLARISGLFSARGYNIESLTTAPIPNTNLSRISIVTQGSEVVIEQIIKQLHKLIPVVSVISSDDLVQKEAVLVKIPLNERLADIETLCKTYNGKIVNANEKYIIVIATDRPQAIEQFIAAIKVFNPKEIVRSGVIAMER</sequence>